<evidence type="ECO:0000256" key="1">
    <source>
        <dbReference type="SAM" id="Phobius"/>
    </source>
</evidence>
<keyword evidence="1" id="KW-1133">Transmembrane helix</keyword>
<dbReference type="AlphaFoldDB" id="A0A2M7V8T8"/>
<proteinExistence type="predicted"/>
<evidence type="ECO:0008006" key="4">
    <source>
        <dbReference type="Google" id="ProtNLM"/>
    </source>
</evidence>
<dbReference type="NCBIfam" id="TIGR01451">
    <property type="entry name" value="B_ant_repeat"/>
    <property type="match status" value="1"/>
</dbReference>
<organism evidence="2 3">
    <name type="scientific">Candidatus Magasanikbacteria bacterium CG_4_10_14_0_2_um_filter_37_12</name>
    <dbReference type="NCBI Taxonomy" id="1974637"/>
    <lineage>
        <taxon>Bacteria</taxon>
        <taxon>Candidatus Magasanikiibacteriota</taxon>
    </lineage>
</organism>
<comment type="caution">
    <text evidence="2">The sequence shown here is derived from an EMBL/GenBank/DDBJ whole genome shotgun (WGS) entry which is preliminary data.</text>
</comment>
<name>A0A2M7V8T8_9BACT</name>
<keyword evidence="1" id="KW-0472">Membrane</keyword>
<evidence type="ECO:0000313" key="2">
    <source>
        <dbReference type="EMBL" id="PIZ95222.1"/>
    </source>
</evidence>
<protein>
    <recommendedName>
        <fullName evidence="4">DUF11 domain-containing protein</fullName>
    </recommendedName>
</protein>
<evidence type="ECO:0000313" key="3">
    <source>
        <dbReference type="Proteomes" id="UP000228568"/>
    </source>
</evidence>
<dbReference type="Proteomes" id="UP000228568">
    <property type="component" value="Unassembled WGS sequence"/>
</dbReference>
<keyword evidence="1" id="KW-0812">Transmembrane</keyword>
<feature type="transmembrane region" description="Helical" evidence="1">
    <location>
        <begin position="105"/>
        <end position="130"/>
    </location>
</feature>
<dbReference type="EMBL" id="PFPK01000017">
    <property type="protein sequence ID" value="PIZ95222.1"/>
    <property type="molecule type" value="Genomic_DNA"/>
</dbReference>
<accession>A0A2M7V8T8</accession>
<sequence>MAKKNKKNKAHSKVSSPAEVGVLVDDTDNQPDTIHKFIKKHIVKESGNIGKKETKKEIVAFEDFDDCIDQKTEEHIQSQLNEIYQNTDGSLPDMKFFEKKKRGRFVRALLTLLISLAFLGGVAWGGFVVFQPQFLFSQEDVILSISGEENVRIGQEVHYRIRYRNAQKMPLSKVLMRVKYPAGFVFTESSVTADNDKHDEWTIGSLEEDDSGYIDIFGRLYGNVGGEQSFRVFLDYIPSNFSSEFQKVATLNTITSSSPISIVLNSEDKIQSGSRISFSIELQKDNAETINIDHLALLFDPGTGFLKENSTPESDQYEQFQWTIGKFEKDTMNYTINGVFSGENLKTANLKVSLVGWNDGTNIEDAYVFAHIEKDVAILSTDVAVSLVINGSHGDFTIQPGEVMNTSVVIKNSGSEPLKNAKLRLIFNAPSYNNINMMRWAAVEDEFNGNVVGEQLSPQRRRGIITWDSFNIPALALIKPGDEVLVDVHLPIKNGKEVDLTQYSVHDVAVSAELQYGGDQKEVISSNPIKLIINSDTGFEVRDDVSADDSGGELHMITWLVTNSFHELKNIEVATDLYGDIYFDKNLVTVPAGKLEYTEAEKRLVWKTDTMPTSVNVLALQFPVMLKSKNPSQTQLTSVISFKATDTITGEEIILVGDKIELGG</sequence>
<gene>
    <name evidence="2" type="ORF">COX81_01340</name>
</gene>
<reference evidence="3" key="1">
    <citation type="submission" date="2017-09" db="EMBL/GenBank/DDBJ databases">
        <title>Depth-based differentiation of microbial function through sediment-hosted aquifers and enrichment of novel symbionts in the deep terrestrial subsurface.</title>
        <authorList>
            <person name="Probst A.J."/>
            <person name="Ladd B."/>
            <person name="Jarett J.K."/>
            <person name="Geller-Mcgrath D.E."/>
            <person name="Sieber C.M.K."/>
            <person name="Emerson J.B."/>
            <person name="Anantharaman K."/>
            <person name="Thomas B.C."/>
            <person name="Malmstrom R."/>
            <person name="Stieglmeier M."/>
            <person name="Klingl A."/>
            <person name="Woyke T."/>
            <person name="Ryan C.M."/>
            <person name="Banfield J.F."/>
        </authorList>
    </citation>
    <scope>NUCLEOTIDE SEQUENCE [LARGE SCALE GENOMIC DNA]</scope>
</reference>
<dbReference type="InterPro" id="IPR047589">
    <property type="entry name" value="DUF11_rpt"/>
</dbReference>